<gene>
    <name evidence="4" type="ORF">HNQ77_001161</name>
</gene>
<dbReference type="PANTHER" id="PTHR30203">
    <property type="entry name" value="OUTER MEMBRANE CATION EFFLUX PROTEIN"/>
    <property type="match status" value="1"/>
</dbReference>
<evidence type="ECO:0000256" key="3">
    <source>
        <dbReference type="SAM" id="MobiDB-lite"/>
    </source>
</evidence>
<evidence type="ECO:0000256" key="1">
    <source>
        <dbReference type="ARBA" id="ARBA00007613"/>
    </source>
</evidence>
<evidence type="ECO:0000313" key="4">
    <source>
        <dbReference type="EMBL" id="MBB6143217.1"/>
    </source>
</evidence>
<dbReference type="InterPro" id="IPR003423">
    <property type="entry name" value="OMP_efflux"/>
</dbReference>
<keyword evidence="2" id="KW-0812">Transmembrane</keyword>
<proteinExistence type="inferred from homology"/>
<evidence type="ECO:0000256" key="2">
    <source>
        <dbReference type="RuleBase" id="RU362097"/>
    </source>
</evidence>
<organism evidence="4 5">
    <name type="scientific">Silvibacterium bohemicum</name>
    <dbReference type="NCBI Taxonomy" id="1577686"/>
    <lineage>
        <taxon>Bacteria</taxon>
        <taxon>Pseudomonadati</taxon>
        <taxon>Acidobacteriota</taxon>
        <taxon>Terriglobia</taxon>
        <taxon>Terriglobales</taxon>
        <taxon>Acidobacteriaceae</taxon>
        <taxon>Silvibacterium</taxon>
    </lineage>
</organism>
<comment type="caution">
    <text evidence="4">The sequence shown here is derived from an EMBL/GenBank/DDBJ whole genome shotgun (WGS) entry which is preliminary data.</text>
</comment>
<dbReference type="OrthoDB" id="9770517at2"/>
<dbReference type="PANTHER" id="PTHR30203:SF33">
    <property type="entry name" value="BLR4455 PROTEIN"/>
    <property type="match status" value="1"/>
</dbReference>
<feature type="region of interest" description="Disordered" evidence="3">
    <location>
        <begin position="1"/>
        <end position="20"/>
    </location>
</feature>
<dbReference type="SUPFAM" id="SSF56954">
    <property type="entry name" value="Outer membrane efflux proteins (OEP)"/>
    <property type="match status" value="1"/>
</dbReference>
<dbReference type="Pfam" id="PF02321">
    <property type="entry name" value="OEP"/>
    <property type="match status" value="2"/>
</dbReference>
<dbReference type="GO" id="GO:0005886">
    <property type="term" value="C:plasma membrane"/>
    <property type="evidence" value="ECO:0007669"/>
    <property type="project" value="UniProtKB-SubCell"/>
</dbReference>
<dbReference type="Proteomes" id="UP000538666">
    <property type="component" value="Unassembled WGS sequence"/>
</dbReference>
<evidence type="ECO:0000313" key="5">
    <source>
        <dbReference type="Proteomes" id="UP000538666"/>
    </source>
</evidence>
<dbReference type="NCBIfam" id="TIGR01845">
    <property type="entry name" value="outer_NodT"/>
    <property type="match status" value="1"/>
</dbReference>
<dbReference type="InterPro" id="IPR010131">
    <property type="entry name" value="MdtP/NodT-like"/>
</dbReference>
<keyword evidence="2" id="KW-0472">Membrane</keyword>
<dbReference type="AlphaFoldDB" id="A0A841JRR5"/>
<dbReference type="EMBL" id="JACHEK010000002">
    <property type="protein sequence ID" value="MBB6143217.1"/>
    <property type="molecule type" value="Genomic_DNA"/>
</dbReference>
<accession>A0A841JRR5</accession>
<dbReference type="RefSeq" id="WP_082125996.1">
    <property type="nucleotide sequence ID" value="NZ_JACHEK010000002.1"/>
</dbReference>
<comment type="subcellular location">
    <subcellularLocation>
        <location evidence="2">Cell membrane</location>
        <topology evidence="2">Lipid-anchor</topology>
    </subcellularLocation>
</comment>
<dbReference type="Gene3D" id="2.20.200.10">
    <property type="entry name" value="Outer membrane efflux proteins (OEP)"/>
    <property type="match status" value="1"/>
</dbReference>
<keyword evidence="5" id="KW-1185">Reference proteome</keyword>
<dbReference type="Gene3D" id="1.20.1600.10">
    <property type="entry name" value="Outer membrane efflux proteins (OEP)"/>
    <property type="match status" value="1"/>
</dbReference>
<comment type="similarity">
    <text evidence="1 2">Belongs to the outer membrane factor (OMF) (TC 1.B.17) family.</text>
</comment>
<keyword evidence="2 4" id="KW-0449">Lipoprotein</keyword>
<keyword evidence="2" id="KW-1134">Transmembrane beta strand</keyword>
<reference evidence="4 5" key="1">
    <citation type="submission" date="2020-08" db="EMBL/GenBank/DDBJ databases">
        <title>Genomic Encyclopedia of Type Strains, Phase IV (KMG-IV): sequencing the most valuable type-strain genomes for metagenomic binning, comparative biology and taxonomic classification.</title>
        <authorList>
            <person name="Goeker M."/>
        </authorList>
    </citation>
    <scope>NUCLEOTIDE SEQUENCE [LARGE SCALE GENOMIC DNA]</scope>
    <source>
        <strain evidence="4 5">DSM 103733</strain>
    </source>
</reference>
<name>A0A841JRR5_9BACT</name>
<sequence length="526" mass="57467">MKSNPSLARHSKPTWSKTAGHPTFSTWGVGSVAASLLLPLALTGCLPGPKYHTPSAPASAAPAYKESTVNFQDAPGWKVANPQDAMLKGKWWEIYNEPELNALEEQLQIDNQNIKVSFENFMEARALIREAKAQYWPTITTSPGWSRNKSSGNLGRSATANAGSTASTWAFPFDVSWTPDFFGKIRSEVREAQYGAQVSAADLENEKLVEEASLAEFYFELRGQDALQKILDDTVVADKKSLDLTQTLYDTGVDQYISVVGAIATLKAAESAALNLGVARAQYEHAIAMLIGKPATDFAMPVKPSLIPPPAIPTGVPAQLLQRRPDIAAAERLLAEDNATIGIGYGAFFPNVTLSASGGFEASAFQHWFDWPSRFWSIGPSISQTIFNGGLYRAELQQYTATYNANVATYRETVLTAFQQVEDYLAATRILSEQEIKQREAVAAEQQYLDLEMGRYQTGIDPYIDVMTAQTTLLGDQETLASLQIQESVASVELIQALGGGWDVSQLPTPEQLSVKPSKTDYVMQK</sequence>
<dbReference type="GO" id="GO:0015562">
    <property type="term" value="F:efflux transmembrane transporter activity"/>
    <property type="evidence" value="ECO:0007669"/>
    <property type="project" value="InterPro"/>
</dbReference>
<keyword evidence="2" id="KW-0564">Palmitate</keyword>
<protein>
    <submittedName>
        <fullName evidence="4">NodT family efflux transporter outer membrane factor (OMF) lipoprotein</fullName>
    </submittedName>
</protein>